<name>A0ABV3XM49_9ACTN</name>
<dbReference type="EMBL" id="JBFNXQ010000153">
    <property type="protein sequence ID" value="MEX5721679.1"/>
    <property type="molecule type" value="Genomic_DNA"/>
</dbReference>
<evidence type="ECO:0000256" key="2">
    <source>
        <dbReference type="ARBA" id="ARBA00023235"/>
    </source>
</evidence>
<evidence type="ECO:0000256" key="1">
    <source>
        <dbReference type="ARBA" id="ARBA00008558"/>
    </source>
</evidence>
<dbReference type="InterPro" id="IPR012341">
    <property type="entry name" value="6hp_glycosidase-like_sf"/>
</dbReference>
<reference evidence="3 4" key="1">
    <citation type="submission" date="2024-06" db="EMBL/GenBank/DDBJ databases">
        <title>Draft genome sequence of Geodermatophilus badlandi, a novel member of the Geodermatophilaceae isolated from badland sedimentary rocks in the Red desert, Wyoming, USA.</title>
        <authorList>
            <person name="Ben Tekaya S."/>
            <person name="Nouioui I."/>
            <person name="Flores G.M."/>
            <person name="Shaal M.N."/>
            <person name="Bredoire F."/>
            <person name="Basile F."/>
            <person name="Van Diepen L."/>
            <person name="Ward N.L."/>
        </authorList>
    </citation>
    <scope>NUCLEOTIDE SEQUENCE [LARGE SCALE GENOMIC DNA]</scope>
    <source>
        <strain evidence="3 4">WL48A</strain>
    </source>
</reference>
<keyword evidence="2" id="KW-0413">Isomerase</keyword>
<organism evidence="3 4">
    <name type="scientific">Geodermatophilus maliterrae</name>
    <dbReference type="NCBI Taxonomy" id="3162531"/>
    <lineage>
        <taxon>Bacteria</taxon>
        <taxon>Bacillati</taxon>
        <taxon>Actinomycetota</taxon>
        <taxon>Actinomycetes</taxon>
        <taxon>Geodermatophilales</taxon>
        <taxon>Geodermatophilaceae</taxon>
        <taxon>Geodermatophilus</taxon>
    </lineage>
</organism>
<protein>
    <submittedName>
        <fullName evidence="3">AGE family epimerase/isomerase</fullName>
    </submittedName>
</protein>
<comment type="caution">
    <text evidence="3">The sequence shown here is derived from an EMBL/GenBank/DDBJ whole genome shotgun (WGS) entry which is preliminary data.</text>
</comment>
<dbReference type="Proteomes" id="UP001560045">
    <property type="component" value="Unassembled WGS sequence"/>
</dbReference>
<evidence type="ECO:0000313" key="3">
    <source>
        <dbReference type="EMBL" id="MEX5721679.1"/>
    </source>
</evidence>
<dbReference type="InterPro" id="IPR010819">
    <property type="entry name" value="AGE/CE"/>
</dbReference>
<dbReference type="InterPro" id="IPR008928">
    <property type="entry name" value="6-hairpin_glycosidase_sf"/>
</dbReference>
<gene>
    <name evidence="3" type="ORF">ABQ292_25345</name>
</gene>
<evidence type="ECO:0000313" key="4">
    <source>
        <dbReference type="Proteomes" id="UP001560045"/>
    </source>
</evidence>
<dbReference type="Pfam" id="PF07221">
    <property type="entry name" value="GlcNAc_2-epim"/>
    <property type="match status" value="1"/>
</dbReference>
<keyword evidence="4" id="KW-1185">Reference proteome</keyword>
<dbReference type="PANTHER" id="PTHR15108">
    <property type="entry name" value="N-ACYLGLUCOSAMINE-2-EPIMERASE"/>
    <property type="match status" value="1"/>
</dbReference>
<sequence length="404" mass="43522">MASPELLTEELDRLLSFAAGARRDDGGFGYLAADGSLDPARPRETYVTARMTHVFALASLLGRPGADPLARHGVEALTGPFRDPGHGGWPASPDGDDTKAAYVHAFVVLAGASAAAAGLPGGAALLADALSVWDEHFWDDAAGMAVEEWDRAWTTCAGYRGVNANMHGVEAVLAAADALEDGGRAAELRRRALRVVERVVHGEARTRDWRLPEHFDADWTVLPEYNADRPSDPFRPYGVTVGHQLEWSRLALHTRAALGPDAPGWLLADAGALYAAAVDRGWRADGHDGFVYTLDWSDRPVVAARMHWVLAEAIGAAAVLARVTGERRYDDDRRRWEEHAAAVFADDATGNWHHELTPDGRVGTTTWSGKPDAYHVAQALLLPRLPVRGSVAAGVRAALHGDRD</sequence>
<dbReference type="Gene3D" id="1.50.10.10">
    <property type="match status" value="1"/>
</dbReference>
<proteinExistence type="inferred from homology"/>
<dbReference type="RefSeq" id="WP_369210474.1">
    <property type="nucleotide sequence ID" value="NZ_JBFNXQ010000153.1"/>
</dbReference>
<accession>A0ABV3XM49</accession>
<dbReference type="SUPFAM" id="SSF48208">
    <property type="entry name" value="Six-hairpin glycosidases"/>
    <property type="match status" value="1"/>
</dbReference>
<comment type="similarity">
    <text evidence="1">Belongs to the N-acylglucosamine 2-epimerase family.</text>
</comment>